<name>A0A816T816_BRANA</name>
<dbReference type="Proteomes" id="UP001295469">
    <property type="component" value="Chromosome A05"/>
</dbReference>
<protein>
    <submittedName>
        <fullName evidence="1">(rape) hypothetical protein</fullName>
    </submittedName>
</protein>
<dbReference type="EMBL" id="HG994359">
    <property type="protein sequence ID" value="CAF2094512.1"/>
    <property type="molecule type" value="Genomic_DNA"/>
</dbReference>
<gene>
    <name evidence="1" type="ORF">DARMORV10_A05P05810.1</name>
</gene>
<accession>A0A816T816</accession>
<sequence>MRGGIQICYPHVILYCGSLDQHRFAREKIWMNQKKNHLHAVSRLKAVNEEEDQGKSRKEGTFWDVGFTLGILFFVCSSHDIIFINYDSDDAVVCKPWEGEFRGR</sequence>
<dbReference type="AlphaFoldDB" id="A0A816T816"/>
<organism evidence="1">
    <name type="scientific">Brassica napus</name>
    <name type="common">Rape</name>
    <dbReference type="NCBI Taxonomy" id="3708"/>
    <lineage>
        <taxon>Eukaryota</taxon>
        <taxon>Viridiplantae</taxon>
        <taxon>Streptophyta</taxon>
        <taxon>Embryophyta</taxon>
        <taxon>Tracheophyta</taxon>
        <taxon>Spermatophyta</taxon>
        <taxon>Magnoliopsida</taxon>
        <taxon>eudicotyledons</taxon>
        <taxon>Gunneridae</taxon>
        <taxon>Pentapetalae</taxon>
        <taxon>rosids</taxon>
        <taxon>malvids</taxon>
        <taxon>Brassicales</taxon>
        <taxon>Brassicaceae</taxon>
        <taxon>Brassiceae</taxon>
        <taxon>Brassica</taxon>
    </lineage>
</organism>
<reference evidence="1" key="1">
    <citation type="submission" date="2021-01" db="EMBL/GenBank/DDBJ databases">
        <authorList>
            <consortium name="Genoscope - CEA"/>
            <person name="William W."/>
        </authorList>
    </citation>
    <scope>NUCLEOTIDE SEQUENCE</scope>
</reference>
<proteinExistence type="predicted"/>
<evidence type="ECO:0000313" key="1">
    <source>
        <dbReference type="EMBL" id="CAF2094512.1"/>
    </source>
</evidence>